<dbReference type="CDD" id="cd06261">
    <property type="entry name" value="TM_PBP2"/>
    <property type="match status" value="2"/>
</dbReference>
<feature type="domain" description="ABC transmembrane type-1" evidence="9">
    <location>
        <begin position="103"/>
        <end position="654"/>
    </location>
</feature>
<evidence type="ECO:0000256" key="5">
    <source>
        <dbReference type="ARBA" id="ARBA00023032"/>
    </source>
</evidence>
<dbReference type="PANTHER" id="PTHR30406">
    <property type="entry name" value="SULFATE TRANSPORT SYSTEM PERMEASE PROTEIN"/>
    <property type="match status" value="1"/>
</dbReference>
<comment type="subcellular location">
    <subcellularLocation>
        <location evidence="1">Membrane</location>
        <topology evidence="1">Multi-pass membrane protein</topology>
    </subcellularLocation>
</comment>
<feature type="transmembrane region" description="Helical" evidence="8">
    <location>
        <begin position="141"/>
        <end position="165"/>
    </location>
</feature>
<proteinExistence type="predicted"/>
<dbReference type="InterPro" id="IPR000515">
    <property type="entry name" value="MetI-like"/>
</dbReference>
<keyword evidence="5" id="KW-0764">Sulfate transport</keyword>
<feature type="transmembrane region" description="Helical" evidence="8">
    <location>
        <begin position="527"/>
        <end position="547"/>
    </location>
</feature>
<sequence>MVDQLPLKVLGSSLKANLSSFIFNQLDINQHMPSSSESPDNHQQKEPAKPFRTGSDLPFYICFGLIASFYLIMILSMLVAESTYTTPAKFFEFLNDKDIQYSIKLSFFSCAITTFLSLCVAVPIGYLMSRHHFWGKSVVDAILDIPIVLPPLVIGLCLLILFNSAFAVEAETFLHGVEKSIRNNLIPIVFSLFLMSLGVISSYLLRRHIPRRSLQIAFPVVLTFVGMLIFTNSYFFPKLPGWVPDFSESGLQQKSITFRDQHPVTLSHHVYSSEYSYEGTGEKLLAALTKQWEEDASLNDDIKTIPQLGRDGTETGEQILITTFEAGIDSRFPNGGEMELRLVPQKPVLQLAKLQTELTKIHNRQEPLQQKYQLLRGQLDLQTELSVMRDQLTKVKKHWKSDSLMKSLSLIEGSLSQIEQAMRSAQQEIDTLQTSQQLKKIETKLKQQIMQKKRNQFEKMKENINQLLALKSKINENEQQLREILTERETLSNLWRKSSIHWSVFLEVMRPQLLSEKDISPTLVAPVTYAIPGVILAQFMVACAFAVRTMRVTFDQIHPRFEQVAQTLGCNSGQAFWRVVFPQARRGLMAAATLAWARSLGEFGPILIFAGTIPQKTEVLPSSVFLQFTIGNISGAVSASLIIIFAALIVLIIARILGLRKMSI</sequence>
<keyword evidence="7" id="KW-0175">Coiled coil</keyword>
<keyword evidence="6 8" id="KW-0472">Membrane</keyword>
<dbReference type="PROSITE" id="PS50928">
    <property type="entry name" value="ABC_TM1"/>
    <property type="match status" value="1"/>
</dbReference>
<evidence type="ECO:0000256" key="3">
    <source>
        <dbReference type="ARBA" id="ARBA00022692"/>
    </source>
</evidence>
<evidence type="ECO:0000256" key="4">
    <source>
        <dbReference type="ARBA" id="ARBA00022989"/>
    </source>
</evidence>
<evidence type="ECO:0000256" key="7">
    <source>
        <dbReference type="SAM" id="Coils"/>
    </source>
</evidence>
<dbReference type="GO" id="GO:0015419">
    <property type="term" value="F:ABC-type sulfate transporter activity"/>
    <property type="evidence" value="ECO:0007669"/>
    <property type="project" value="InterPro"/>
</dbReference>
<evidence type="ECO:0000256" key="8">
    <source>
        <dbReference type="SAM" id="Phobius"/>
    </source>
</evidence>
<feature type="transmembrane region" description="Helical" evidence="8">
    <location>
        <begin position="633"/>
        <end position="657"/>
    </location>
</feature>
<evidence type="ECO:0000256" key="6">
    <source>
        <dbReference type="ARBA" id="ARBA00023136"/>
    </source>
</evidence>
<feature type="transmembrane region" description="Helical" evidence="8">
    <location>
        <begin position="57"/>
        <end position="80"/>
    </location>
</feature>
<evidence type="ECO:0000256" key="1">
    <source>
        <dbReference type="ARBA" id="ARBA00004141"/>
    </source>
</evidence>
<reference evidence="10" key="1">
    <citation type="submission" date="2018-06" db="EMBL/GenBank/DDBJ databases">
        <authorList>
            <person name="Zhirakovskaya E."/>
        </authorList>
    </citation>
    <scope>NUCLEOTIDE SEQUENCE</scope>
</reference>
<keyword evidence="2" id="KW-0813">Transport</keyword>
<keyword evidence="4 8" id="KW-1133">Transmembrane helix</keyword>
<organism evidence="10">
    <name type="scientific">hydrothermal vent metagenome</name>
    <dbReference type="NCBI Taxonomy" id="652676"/>
    <lineage>
        <taxon>unclassified sequences</taxon>
        <taxon>metagenomes</taxon>
        <taxon>ecological metagenomes</taxon>
    </lineage>
</organism>
<evidence type="ECO:0000256" key="2">
    <source>
        <dbReference type="ARBA" id="ARBA00022448"/>
    </source>
</evidence>
<dbReference type="SUPFAM" id="SSF161098">
    <property type="entry name" value="MetI-like"/>
    <property type="match status" value="2"/>
</dbReference>
<feature type="transmembrane region" description="Helical" evidence="8">
    <location>
        <begin position="217"/>
        <end position="236"/>
    </location>
</feature>
<dbReference type="Pfam" id="PF00528">
    <property type="entry name" value="BPD_transp_1"/>
    <property type="match status" value="1"/>
</dbReference>
<name>A0A3B1DLJ6_9ZZZZ</name>
<accession>A0A3B1DLJ6</accession>
<gene>
    <name evidence="10" type="ORF">MNBD_PLANCTO02-2097</name>
</gene>
<keyword evidence="3 8" id="KW-0812">Transmembrane</keyword>
<evidence type="ECO:0000259" key="9">
    <source>
        <dbReference type="PROSITE" id="PS50928"/>
    </source>
</evidence>
<dbReference type="EMBL" id="UOGL01000135">
    <property type="protein sequence ID" value="VAX37653.1"/>
    <property type="molecule type" value="Genomic_DNA"/>
</dbReference>
<feature type="transmembrane region" description="Helical" evidence="8">
    <location>
        <begin position="185"/>
        <end position="205"/>
    </location>
</feature>
<dbReference type="InterPro" id="IPR005667">
    <property type="entry name" value="Sulph_transpt2"/>
</dbReference>
<feature type="coiled-coil region" evidence="7">
    <location>
        <begin position="408"/>
        <end position="494"/>
    </location>
</feature>
<dbReference type="Gene3D" id="1.10.3720.10">
    <property type="entry name" value="MetI-like"/>
    <property type="match status" value="2"/>
</dbReference>
<dbReference type="AlphaFoldDB" id="A0A3B1DLJ6"/>
<dbReference type="InterPro" id="IPR035906">
    <property type="entry name" value="MetI-like_sf"/>
</dbReference>
<dbReference type="PANTHER" id="PTHR30406:SF8">
    <property type="entry name" value="SULFATE TRANSPORT SYSTEM PERMEASE PROTEIN CYST"/>
    <property type="match status" value="1"/>
</dbReference>
<protein>
    <submittedName>
        <fullName evidence="10">Molybdenum ABC transporter permease protein ModB</fullName>
    </submittedName>
</protein>
<dbReference type="GO" id="GO:0005886">
    <property type="term" value="C:plasma membrane"/>
    <property type="evidence" value="ECO:0007669"/>
    <property type="project" value="TreeGrafter"/>
</dbReference>
<evidence type="ECO:0000313" key="10">
    <source>
        <dbReference type="EMBL" id="VAX37653.1"/>
    </source>
</evidence>
<feature type="transmembrane region" description="Helical" evidence="8">
    <location>
        <begin position="105"/>
        <end position="129"/>
    </location>
</feature>